<sequence>MMTLIHEDEIRFDARDGYSLSGRIIAPDNPRAAVLISSGTGFPKGLYRRFAVAAAERGYACLIYDYRGIAGSAPKQMRGFKADIVDWGRLDYSAALDRAAALVPDGPLLAVGHSVGGHLVGFADNADRIRAHAFITVGTGFWGAHELSYRPSALMFWLLYGPACLALTGHIPAGGIWGGTALPRDVFLQWRQWAAKPDYFGAFLDQLTPHDFDAVTAPIRSWTFSDDRLCARRSAEDLLQLYPNAPSEHLRLDPSDIGADRVDHHGAFKKESAAFWPMVFNWFDQVSASSPVSVSN</sequence>
<accession>Q0AQ72</accession>
<dbReference type="STRING" id="394221.Mmar10_1273"/>
<dbReference type="AlphaFoldDB" id="Q0AQ72"/>
<reference evidence="2 3" key="1">
    <citation type="submission" date="2006-08" db="EMBL/GenBank/DDBJ databases">
        <title>Complete sequence of Maricaulis maris MCS10.</title>
        <authorList>
            <consortium name="US DOE Joint Genome Institute"/>
            <person name="Copeland A."/>
            <person name="Lucas S."/>
            <person name="Lapidus A."/>
            <person name="Barry K."/>
            <person name="Detter J.C."/>
            <person name="Glavina del Rio T."/>
            <person name="Hammon N."/>
            <person name="Israni S."/>
            <person name="Dalin E."/>
            <person name="Tice H."/>
            <person name="Pitluck S."/>
            <person name="Saunders E."/>
            <person name="Brettin T."/>
            <person name="Bruce D."/>
            <person name="Han C."/>
            <person name="Tapia R."/>
            <person name="Gilna P."/>
            <person name="Schmutz J."/>
            <person name="Larimer F."/>
            <person name="Land M."/>
            <person name="Hauser L."/>
            <person name="Kyrpides N."/>
            <person name="Mikhailova N."/>
            <person name="Viollier P."/>
            <person name="Stephens C."/>
            <person name="Richardson P."/>
        </authorList>
    </citation>
    <scope>NUCLEOTIDE SEQUENCE [LARGE SCALE GENOMIC DNA]</scope>
    <source>
        <strain evidence="2 3">MCS10</strain>
    </source>
</reference>
<dbReference type="SUPFAM" id="SSF53474">
    <property type="entry name" value="alpha/beta-Hydrolases"/>
    <property type="match status" value="1"/>
</dbReference>
<keyword evidence="3" id="KW-1185">Reference proteome</keyword>
<evidence type="ECO:0000259" key="1">
    <source>
        <dbReference type="Pfam" id="PF12146"/>
    </source>
</evidence>
<proteinExistence type="predicted"/>
<dbReference type="Pfam" id="PF12146">
    <property type="entry name" value="Hydrolase_4"/>
    <property type="match status" value="1"/>
</dbReference>
<dbReference type="InterPro" id="IPR022742">
    <property type="entry name" value="Hydrolase_4"/>
</dbReference>
<dbReference type="InterPro" id="IPR029058">
    <property type="entry name" value="AB_hydrolase_fold"/>
</dbReference>
<protein>
    <recommendedName>
        <fullName evidence="1">Serine aminopeptidase S33 domain-containing protein</fullName>
    </recommendedName>
</protein>
<feature type="domain" description="Serine aminopeptidase S33" evidence="1">
    <location>
        <begin position="29"/>
        <end position="156"/>
    </location>
</feature>
<dbReference type="InterPro" id="IPR017208">
    <property type="entry name" value="UCP037442_abhydr"/>
</dbReference>
<dbReference type="EMBL" id="CP000449">
    <property type="protein sequence ID" value="ABI65565.1"/>
    <property type="molecule type" value="Genomic_DNA"/>
</dbReference>
<organism evidence="2 3">
    <name type="scientific">Maricaulis maris (strain MCS10)</name>
    <name type="common">Caulobacter maris</name>
    <dbReference type="NCBI Taxonomy" id="394221"/>
    <lineage>
        <taxon>Bacteria</taxon>
        <taxon>Pseudomonadati</taxon>
        <taxon>Pseudomonadota</taxon>
        <taxon>Alphaproteobacteria</taxon>
        <taxon>Maricaulales</taxon>
        <taxon>Maricaulaceae</taxon>
        <taxon>Maricaulis</taxon>
    </lineage>
</organism>
<dbReference type="KEGG" id="mmr:Mmar10_1273"/>
<dbReference type="Proteomes" id="UP000001964">
    <property type="component" value="Chromosome"/>
</dbReference>
<dbReference type="PIRSF" id="PIRSF037442">
    <property type="entry name" value="UCP037442_abhydr"/>
    <property type="match status" value="1"/>
</dbReference>
<dbReference type="Gene3D" id="3.40.50.1820">
    <property type="entry name" value="alpha/beta hydrolase"/>
    <property type="match status" value="1"/>
</dbReference>
<dbReference type="ESTHER" id="marmm-q0aq72">
    <property type="family name" value="UCP037442"/>
</dbReference>
<gene>
    <name evidence="2" type="ordered locus">Mmar10_1273</name>
</gene>
<dbReference type="eggNOG" id="COG4757">
    <property type="taxonomic scope" value="Bacteria"/>
</dbReference>
<dbReference type="RefSeq" id="WP_011643212.1">
    <property type="nucleotide sequence ID" value="NC_008347.1"/>
</dbReference>
<evidence type="ECO:0000313" key="3">
    <source>
        <dbReference type="Proteomes" id="UP000001964"/>
    </source>
</evidence>
<name>Q0AQ72_MARMM</name>
<evidence type="ECO:0000313" key="2">
    <source>
        <dbReference type="EMBL" id="ABI65565.1"/>
    </source>
</evidence>
<dbReference type="HOGENOM" id="CLU_058232_0_1_5"/>